<feature type="chain" id="PRO_5047143629" evidence="6">
    <location>
        <begin position="17"/>
        <end position="147"/>
    </location>
</feature>
<evidence type="ECO:0000256" key="1">
    <source>
        <dbReference type="ARBA" id="ARBA00004442"/>
    </source>
</evidence>
<dbReference type="Gene3D" id="3.30.1330.60">
    <property type="entry name" value="OmpA-like domain"/>
    <property type="match status" value="1"/>
</dbReference>
<sequence length="147" mass="15182">MKTSAILMLTASLALAGCSGMGKTRASIVKEAAACDDITVQVYFDPDSAELTREGQAVLRAAAGQAKPCRIDRVRVLGLADAVGAPQANMDISKKRSAAVTRALIANGLPNAEFDLTAAGQADAVTSGGEDRPVRRRADVTIELSAP</sequence>
<dbReference type="RefSeq" id="WP_354297508.1">
    <property type="nucleotide sequence ID" value="NZ_JBEPLU010000001.1"/>
</dbReference>
<organism evidence="8 9">
    <name type="scientific">Phenylobacterium koreense</name>
    <dbReference type="NCBI Taxonomy" id="266125"/>
    <lineage>
        <taxon>Bacteria</taxon>
        <taxon>Pseudomonadati</taxon>
        <taxon>Pseudomonadota</taxon>
        <taxon>Alphaproteobacteria</taxon>
        <taxon>Caulobacterales</taxon>
        <taxon>Caulobacteraceae</taxon>
        <taxon>Phenylobacterium</taxon>
    </lineage>
</organism>
<dbReference type="InterPro" id="IPR036737">
    <property type="entry name" value="OmpA-like_sf"/>
</dbReference>
<dbReference type="EMBL" id="JBEPLU010000001">
    <property type="protein sequence ID" value="MET3526913.1"/>
    <property type="molecule type" value="Genomic_DNA"/>
</dbReference>
<name>A0ABV2EIP1_9CAUL</name>
<dbReference type="PROSITE" id="PS51123">
    <property type="entry name" value="OMPA_2"/>
    <property type="match status" value="1"/>
</dbReference>
<dbReference type="Pfam" id="PF00691">
    <property type="entry name" value="OmpA"/>
    <property type="match status" value="1"/>
</dbReference>
<gene>
    <name evidence="8" type="ORF">ABID41_002008</name>
</gene>
<feature type="domain" description="OmpA-like" evidence="7">
    <location>
        <begin position="31"/>
        <end position="146"/>
    </location>
</feature>
<dbReference type="InterPro" id="IPR006665">
    <property type="entry name" value="OmpA-like"/>
</dbReference>
<evidence type="ECO:0000313" key="9">
    <source>
        <dbReference type="Proteomes" id="UP001549110"/>
    </source>
</evidence>
<dbReference type="SUPFAM" id="SSF103088">
    <property type="entry name" value="OmpA-like"/>
    <property type="match status" value="1"/>
</dbReference>
<feature type="compositionally biased region" description="Basic and acidic residues" evidence="5">
    <location>
        <begin position="129"/>
        <end position="140"/>
    </location>
</feature>
<proteinExistence type="predicted"/>
<dbReference type="PROSITE" id="PS51257">
    <property type="entry name" value="PROKAR_LIPOPROTEIN"/>
    <property type="match status" value="1"/>
</dbReference>
<feature type="region of interest" description="Disordered" evidence="5">
    <location>
        <begin position="124"/>
        <end position="147"/>
    </location>
</feature>
<dbReference type="InterPro" id="IPR006664">
    <property type="entry name" value="OMP_bac"/>
</dbReference>
<comment type="subcellular location">
    <subcellularLocation>
        <location evidence="1">Cell outer membrane</location>
    </subcellularLocation>
</comment>
<reference evidence="8 9" key="1">
    <citation type="submission" date="2024-06" db="EMBL/GenBank/DDBJ databases">
        <title>Genomic Encyclopedia of Type Strains, Phase IV (KMG-IV): sequencing the most valuable type-strain genomes for metagenomic binning, comparative biology and taxonomic classification.</title>
        <authorList>
            <person name="Goeker M."/>
        </authorList>
    </citation>
    <scope>NUCLEOTIDE SEQUENCE [LARGE SCALE GENOMIC DNA]</scope>
    <source>
        <strain evidence="8 9">DSM 17809</strain>
    </source>
</reference>
<comment type="caution">
    <text evidence="8">The sequence shown here is derived from an EMBL/GenBank/DDBJ whole genome shotgun (WGS) entry which is preliminary data.</text>
</comment>
<evidence type="ECO:0000256" key="6">
    <source>
        <dbReference type="SAM" id="SignalP"/>
    </source>
</evidence>
<dbReference type="Proteomes" id="UP001549110">
    <property type="component" value="Unassembled WGS sequence"/>
</dbReference>
<keyword evidence="9" id="KW-1185">Reference proteome</keyword>
<evidence type="ECO:0000256" key="4">
    <source>
        <dbReference type="PROSITE-ProRule" id="PRU00473"/>
    </source>
</evidence>
<evidence type="ECO:0000259" key="7">
    <source>
        <dbReference type="PROSITE" id="PS51123"/>
    </source>
</evidence>
<dbReference type="PANTHER" id="PTHR30329">
    <property type="entry name" value="STATOR ELEMENT OF FLAGELLAR MOTOR COMPLEX"/>
    <property type="match status" value="1"/>
</dbReference>
<accession>A0ABV2EIP1</accession>
<keyword evidence="2 4" id="KW-0472">Membrane</keyword>
<dbReference type="PRINTS" id="PR01021">
    <property type="entry name" value="OMPADOMAIN"/>
</dbReference>
<keyword evidence="3" id="KW-0998">Cell outer membrane</keyword>
<evidence type="ECO:0000256" key="3">
    <source>
        <dbReference type="ARBA" id="ARBA00023237"/>
    </source>
</evidence>
<feature type="signal peptide" evidence="6">
    <location>
        <begin position="1"/>
        <end position="16"/>
    </location>
</feature>
<keyword evidence="6" id="KW-0732">Signal</keyword>
<dbReference type="InterPro" id="IPR050330">
    <property type="entry name" value="Bact_OuterMem_StrucFunc"/>
</dbReference>
<dbReference type="CDD" id="cd07185">
    <property type="entry name" value="OmpA_C-like"/>
    <property type="match status" value="1"/>
</dbReference>
<evidence type="ECO:0000256" key="5">
    <source>
        <dbReference type="SAM" id="MobiDB-lite"/>
    </source>
</evidence>
<evidence type="ECO:0000256" key="2">
    <source>
        <dbReference type="ARBA" id="ARBA00023136"/>
    </source>
</evidence>
<dbReference type="PANTHER" id="PTHR30329:SF21">
    <property type="entry name" value="LIPOPROTEIN YIAD-RELATED"/>
    <property type="match status" value="1"/>
</dbReference>
<evidence type="ECO:0000313" key="8">
    <source>
        <dbReference type="EMBL" id="MET3526913.1"/>
    </source>
</evidence>
<protein>
    <submittedName>
        <fullName evidence="8">Outer membrane protein OmpA-like peptidoglycan-associated protein</fullName>
    </submittedName>
</protein>